<evidence type="ECO:0000313" key="4">
    <source>
        <dbReference type="EMBL" id="ELK09828.1"/>
    </source>
</evidence>
<dbReference type="PANTHER" id="PTHR45737:SF6">
    <property type="entry name" value="VON WILLEBRAND FACTOR A DOMAIN-CONTAINING PROTEIN 5A"/>
    <property type="match status" value="1"/>
</dbReference>
<dbReference type="eggNOG" id="ENOG502QRPK">
    <property type="taxonomic scope" value="Eukaryota"/>
</dbReference>
<dbReference type="STRING" id="9402.L5KH41"/>
<dbReference type="InterPro" id="IPR002035">
    <property type="entry name" value="VWF_A"/>
</dbReference>
<dbReference type="AlphaFoldDB" id="L5KH41"/>
<dbReference type="PANTHER" id="PTHR45737">
    <property type="entry name" value="VON WILLEBRAND FACTOR A DOMAIN-CONTAINING PROTEIN 5A"/>
    <property type="match status" value="1"/>
</dbReference>
<protein>
    <recommendedName>
        <fullName evidence="1">von Willebrand factor A domain-containing protein 5A</fullName>
    </recommendedName>
</protein>
<dbReference type="SUPFAM" id="SSF53300">
    <property type="entry name" value="vWA-like"/>
    <property type="match status" value="1"/>
</dbReference>
<dbReference type="Gene3D" id="3.40.50.410">
    <property type="entry name" value="von Willebrand factor, type A domain"/>
    <property type="match status" value="1"/>
</dbReference>
<evidence type="ECO:0000256" key="1">
    <source>
        <dbReference type="ARBA" id="ARBA00069828"/>
    </source>
</evidence>
<dbReference type="InterPro" id="IPR036465">
    <property type="entry name" value="vWFA_dom_sf"/>
</dbReference>
<dbReference type="InParanoid" id="L5KH41"/>
<dbReference type="FunCoup" id="L5KH41">
    <property type="interactions" value="573"/>
</dbReference>
<evidence type="ECO:0000259" key="3">
    <source>
        <dbReference type="PROSITE" id="PS51468"/>
    </source>
</evidence>
<proteinExistence type="predicted"/>
<dbReference type="FunFam" id="3.40.50.410:FF:000069">
    <property type="entry name" value="von Willebrand factor A domain containing 5A"/>
    <property type="match status" value="1"/>
</dbReference>
<dbReference type="Proteomes" id="UP000010552">
    <property type="component" value="Unassembled WGS sequence"/>
</dbReference>
<dbReference type="InterPro" id="IPR013694">
    <property type="entry name" value="VIT"/>
</dbReference>
<evidence type="ECO:0000259" key="2">
    <source>
        <dbReference type="PROSITE" id="PS50234"/>
    </source>
</evidence>
<keyword evidence="5" id="KW-1185">Reference proteome</keyword>
<organism evidence="4 5">
    <name type="scientific">Pteropus alecto</name>
    <name type="common">Black flying fox</name>
    <dbReference type="NCBI Taxonomy" id="9402"/>
    <lineage>
        <taxon>Eukaryota</taxon>
        <taxon>Metazoa</taxon>
        <taxon>Chordata</taxon>
        <taxon>Craniata</taxon>
        <taxon>Vertebrata</taxon>
        <taxon>Euteleostomi</taxon>
        <taxon>Mammalia</taxon>
        <taxon>Eutheria</taxon>
        <taxon>Laurasiatheria</taxon>
        <taxon>Chiroptera</taxon>
        <taxon>Yinpterochiroptera</taxon>
        <taxon>Pteropodoidea</taxon>
        <taxon>Pteropodidae</taxon>
        <taxon>Pteropodinae</taxon>
        <taxon>Pteropus</taxon>
    </lineage>
</organism>
<gene>
    <name evidence="4" type="ORF">PAL_GLEAN10007706</name>
</gene>
<reference evidence="5" key="1">
    <citation type="journal article" date="2013" name="Science">
        <title>Comparative analysis of bat genomes provides insight into the evolution of flight and immunity.</title>
        <authorList>
            <person name="Zhang G."/>
            <person name="Cowled C."/>
            <person name="Shi Z."/>
            <person name="Huang Z."/>
            <person name="Bishop-Lilly K.A."/>
            <person name="Fang X."/>
            <person name="Wynne J.W."/>
            <person name="Xiong Z."/>
            <person name="Baker M.L."/>
            <person name="Zhao W."/>
            <person name="Tachedjian M."/>
            <person name="Zhu Y."/>
            <person name="Zhou P."/>
            <person name="Jiang X."/>
            <person name="Ng J."/>
            <person name="Yang L."/>
            <person name="Wu L."/>
            <person name="Xiao J."/>
            <person name="Feng Y."/>
            <person name="Chen Y."/>
            <person name="Sun X."/>
            <person name="Zhang Y."/>
            <person name="Marsh G.A."/>
            <person name="Crameri G."/>
            <person name="Broder C.C."/>
            <person name="Frey K.G."/>
            <person name="Wang L.F."/>
            <person name="Wang J."/>
        </authorList>
    </citation>
    <scope>NUCLEOTIDE SEQUENCE [LARGE SCALE GENOMIC DNA]</scope>
</reference>
<evidence type="ECO:0000313" key="5">
    <source>
        <dbReference type="Proteomes" id="UP000010552"/>
    </source>
</evidence>
<name>L5KH41_PTEAL</name>
<dbReference type="EMBL" id="KB030791">
    <property type="protein sequence ID" value="ELK09828.1"/>
    <property type="molecule type" value="Genomic_DNA"/>
</dbReference>
<dbReference type="PROSITE" id="PS50234">
    <property type="entry name" value="VWFA"/>
    <property type="match status" value="1"/>
</dbReference>
<dbReference type="Pfam" id="PF13768">
    <property type="entry name" value="VWA_3"/>
    <property type="match status" value="1"/>
</dbReference>
<dbReference type="SMART" id="SM00609">
    <property type="entry name" value="VIT"/>
    <property type="match status" value="1"/>
</dbReference>
<dbReference type="PROSITE" id="PS51468">
    <property type="entry name" value="VIT"/>
    <property type="match status" value="1"/>
</dbReference>
<feature type="domain" description="VWFA" evidence="2">
    <location>
        <begin position="374"/>
        <end position="555"/>
    </location>
</feature>
<dbReference type="CDD" id="cd01461">
    <property type="entry name" value="vWA_interalpha_trypsin_inhibitor"/>
    <property type="match status" value="1"/>
</dbReference>
<dbReference type="SMART" id="SM00327">
    <property type="entry name" value="VWA"/>
    <property type="match status" value="1"/>
</dbReference>
<dbReference type="Pfam" id="PF08487">
    <property type="entry name" value="VIT"/>
    <property type="match status" value="1"/>
</dbReference>
<accession>L5KH41</accession>
<feature type="domain" description="VIT" evidence="3">
    <location>
        <begin position="94"/>
        <end position="224"/>
    </location>
</feature>
<sequence>MIEEELRSTPLVRNGMALAREIDNILGQVIDGNNMSKIDRSPKKIYMGVRRLEEETIAVKMSKLPSRVKSFHEESSGLEVSLYFVLKLLKREFMATGWPHTLEYPPLLPLKSISVTLSICEFVAGVSATLNYENEEKVPLEAFFVFPMDEDSAVYSFEAMVDGKKIMAELQDKMKAHTNYENAISQGQQAFLLEEDKCSRDVFCCNVGNLRPGSKAALTLKYVQELPLEADGALRYVLPAILNPRYQLSGWPEDSCLKMKTPVVPLEDLPYTLSMVATISSQYGIQRIQCNCPLSPIEYLGDDKTSAQISLADGHKFDRDVELLIYYNEVHTPSVAVEMGKSTTDADCLMGEPSAMVSFYPDIPEAQPPITCGEFVFLMDRSGSMQGPMSKQDKSQLRIEAAKETLILLLKSLPVGCYFNVYGFGSCYEPFFHRSVKYTQRTMDEALRRVKLMRADLGGTEILTPLRNIYSGPSIPGHPLQLFVFTDGEVTDTFSVIKEVQINSLRHRCFSFGIGEGASTSLIKGIARVSGGMSEFITGKERMQSKALRALKRSLQPVVEDVSLSWDLPSGLSAKMLSPEQTVIFRGQRLIVYAQLTGTMPPAEATGEVCLKYSLQGKSFENKVTFSLQPKFDANLTIHRLAAKSFLQTKDMGFRETPAKDKKDVLKVSIDCGVISSHTAFIAVNKDLNEPVQGPLVRRDVPRPILLSATAVMSRYRGGAPAKASSSYRPPAPRLIRNTYYPSVPYQQNTYDPHKSTISKELYSLGLDKHQAFGDRPKKKCMSLMETCPEMERAHSSTNRTNLETHHTVFGDNHLVQLISLQKADGSWDLNEGLAMVLGVSLEEIRTALPIKNADSSGWATVLAVLWLHANGKDMKCEWELLERKAVSWIHMHAGSVMRVLMKAAINFLKSSEDPAIFAL</sequence>